<proteinExistence type="predicted"/>
<evidence type="ECO:0000313" key="1">
    <source>
        <dbReference type="EMBL" id="KAH9486962.1"/>
    </source>
</evidence>
<gene>
    <name evidence="1" type="ORF">JR316_0001028</name>
</gene>
<dbReference type="EMBL" id="JAFIQS020000001">
    <property type="protein sequence ID" value="KAH9486962.1"/>
    <property type="molecule type" value="Genomic_DNA"/>
</dbReference>
<keyword evidence="2" id="KW-1185">Reference proteome</keyword>
<accession>A0ACB8HGX8</accession>
<organism evidence="1 2">
    <name type="scientific">Psilocybe cubensis</name>
    <name type="common">Psychedelic mushroom</name>
    <name type="synonym">Stropharia cubensis</name>
    <dbReference type="NCBI Taxonomy" id="181762"/>
    <lineage>
        <taxon>Eukaryota</taxon>
        <taxon>Fungi</taxon>
        <taxon>Dikarya</taxon>
        <taxon>Basidiomycota</taxon>
        <taxon>Agaricomycotina</taxon>
        <taxon>Agaricomycetes</taxon>
        <taxon>Agaricomycetidae</taxon>
        <taxon>Agaricales</taxon>
        <taxon>Agaricineae</taxon>
        <taxon>Strophariaceae</taxon>
        <taxon>Psilocybe</taxon>
    </lineage>
</organism>
<dbReference type="Proteomes" id="UP000664032">
    <property type="component" value="Unassembled WGS sequence"/>
</dbReference>
<evidence type="ECO:0000313" key="2">
    <source>
        <dbReference type="Proteomes" id="UP000664032"/>
    </source>
</evidence>
<comment type="caution">
    <text evidence="1">The sequence shown here is derived from an EMBL/GenBank/DDBJ whole genome shotgun (WGS) entry which is preliminary data.</text>
</comment>
<reference evidence="1" key="1">
    <citation type="submission" date="2021-10" db="EMBL/GenBank/DDBJ databases">
        <title>Psilocybe cubensis genome.</title>
        <authorList>
            <person name="Mckernan K.J."/>
            <person name="Crawford S."/>
            <person name="Trippe A."/>
            <person name="Kane L.T."/>
            <person name="Mclaughlin S."/>
        </authorList>
    </citation>
    <scope>NUCLEOTIDE SEQUENCE</scope>
    <source>
        <strain evidence="1">MGC-MH-2018</strain>
    </source>
</reference>
<protein>
    <submittedName>
        <fullName evidence="1">Uncharacterized protein</fullName>
    </submittedName>
</protein>
<sequence length="618" mass="63849">MLHGLSLSTSLVSVANATSASVDITTDSTPSVVLITSTNQASPSTSTSAHSLPVTENSTSIALASEITSISTTQALAVTTTTSISSSTFSSVVITVESSSKVPKSSSAFSTGSSKSLAKSTVPILASTAASSSISTPSAVASKTSPKSTVPTVISGSSGGIIDSTSSMSAAAALPSIPITPNSSKNNSPVVTLADQTPTMSNSKPGATVSSHSSSPAVSTKEAAPPPASSTRSEPLPAPPSKPVEPSSSTSSKSSTTIPTPTTSHSVGTTTSVATTLLVVVVKAPLNQSTSTVTQTADTTLSSAVILTSTQSNGSKVVTTPALVTLMSTSTESDGALTTVTHIVANPPNLGNTQQLSSDNGPLHKQGVLAGICVVVGIVAATAAIGLIFCIRRQRRVNRRKRWLAGMQHQRPASLATDPFRDPQESYQGPAMRSVGSTRDRNWDQGSGGSPLLSQEPMSHEQRNIFGGLSLIPDPYPAAHSINPHNQAHYEYPHAGIAYTTDMANPIAPFKRHSLTPSSPSIYPATLPPDDNERPEAGDPNLEPVQKELISPVSLSTVPPRPPRSHLRESAKFGHYAAPLTPPESNSSHNSQPSSPVADTNRPQDFFTRRTLLDVRNR</sequence>
<name>A0ACB8HGX8_PSICU</name>